<accession>A0A5Q2QFH8</accession>
<dbReference type="PANTHER" id="PTHR34352">
    <property type="entry name" value="PROTEIN YHFA"/>
    <property type="match status" value="1"/>
</dbReference>
<organism evidence="1 2">
    <name type="scientific">Litorivicinus lipolyticus</name>
    <dbReference type="NCBI Taxonomy" id="418701"/>
    <lineage>
        <taxon>Bacteria</taxon>
        <taxon>Pseudomonadati</taxon>
        <taxon>Pseudomonadota</taxon>
        <taxon>Gammaproteobacteria</taxon>
        <taxon>Oceanospirillales</taxon>
        <taxon>Litorivicinaceae</taxon>
        <taxon>Litorivicinus</taxon>
    </lineage>
</organism>
<dbReference type="Proteomes" id="UP000388235">
    <property type="component" value="Chromosome"/>
</dbReference>
<dbReference type="InterPro" id="IPR036102">
    <property type="entry name" value="OsmC/Ohrsf"/>
</dbReference>
<sequence>MAQTTATIKWLDGMAMVAESGSGHGFLMDGAPANGGRNAGARPMEVLLMGLGGCTTFDVMSILKKSRQPVTDCLVELSGTRADAVPAVYTDIHVHFKVFGDDLDPAKVSRAVTLSAEKYCSASLMLSAGNVTITHSFEALPSAQRAR</sequence>
<dbReference type="AlphaFoldDB" id="A0A5Q2QFH8"/>
<dbReference type="KEGG" id="llp:GH975_11170"/>
<dbReference type="InterPro" id="IPR003718">
    <property type="entry name" value="OsmC/Ohr_fam"/>
</dbReference>
<keyword evidence="2" id="KW-1185">Reference proteome</keyword>
<reference evidence="1 2" key="1">
    <citation type="submission" date="2019-11" db="EMBL/GenBank/DDBJ databases">
        <authorList>
            <person name="Khan S.A."/>
            <person name="Jeon C.O."/>
            <person name="Chun B.H."/>
        </authorList>
    </citation>
    <scope>NUCLEOTIDE SEQUENCE [LARGE SCALE GENOMIC DNA]</scope>
    <source>
        <strain evidence="1 2">IMCC 1097</strain>
    </source>
</reference>
<dbReference type="Gene3D" id="3.30.300.20">
    <property type="match status" value="1"/>
</dbReference>
<gene>
    <name evidence="1" type="ORF">GH975_11170</name>
</gene>
<dbReference type="OrthoDB" id="9804010at2"/>
<evidence type="ECO:0000313" key="1">
    <source>
        <dbReference type="EMBL" id="QGG81092.1"/>
    </source>
</evidence>
<name>A0A5Q2QFH8_9GAMM</name>
<dbReference type="NCBIfam" id="NF008009">
    <property type="entry name" value="PRK10738.1"/>
    <property type="match status" value="1"/>
</dbReference>
<dbReference type="RefSeq" id="WP_153714595.1">
    <property type="nucleotide sequence ID" value="NZ_CP045871.1"/>
</dbReference>
<proteinExistence type="predicted"/>
<dbReference type="Pfam" id="PF02566">
    <property type="entry name" value="OsmC"/>
    <property type="match status" value="1"/>
</dbReference>
<protein>
    <submittedName>
        <fullName evidence="1">OsmC family protein</fullName>
    </submittedName>
</protein>
<dbReference type="InterPro" id="IPR015946">
    <property type="entry name" value="KH_dom-like_a/b"/>
</dbReference>
<dbReference type="PANTHER" id="PTHR34352:SF1">
    <property type="entry name" value="PROTEIN YHFA"/>
    <property type="match status" value="1"/>
</dbReference>
<dbReference type="SUPFAM" id="SSF82784">
    <property type="entry name" value="OsmC-like"/>
    <property type="match status" value="1"/>
</dbReference>
<dbReference type="Gene3D" id="2.20.25.10">
    <property type="match status" value="1"/>
</dbReference>
<evidence type="ECO:0000313" key="2">
    <source>
        <dbReference type="Proteomes" id="UP000388235"/>
    </source>
</evidence>
<dbReference type="EMBL" id="CP045871">
    <property type="protein sequence ID" value="QGG81092.1"/>
    <property type="molecule type" value="Genomic_DNA"/>
</dbReference>